<comment type="function">
    <text evidence="7">F(1)F(0) ATP synthase produces ATP from ADP in the presence of a proton or sodium gradient. F-type ATPases consist of two structural domains, F(1) containing the extramembraneous catalytic core and F(0) containing the membrane proton channel, linked together by a central stalk and a peripheral stalk. During catalysis, ATP synthesis in the catalytic domain of F(1) is coupled via a rotary mechanism of the central stalk subunits to proton translocation.</text>
</comment>
<keyword evidence="3 7" id="KW-0375">Hydrogen ion transport</keyword>
<evidence type="ECO:0000256" key="4">
    <source>
        <dbReference type="ARBA" id="ARBA00023065"/>
    </source>
</evidence>
<dbReference type="PANTHER" id="PTHR11910">
    <property type="entry name" value="ATP SYNTHASE DELTA CHAIN"/>
    <property type="match status" value="1"/>
</dbReference>
<keyword evidence="5 7" id="KW-0472">Membrane</keyword>
<keyword evidence="6 7" id="KW-0066">ATP synthesis</keyword>
<dbReference type="PRINTS" id="PR00125">
    <property type="entry name" value="ATPASEDELTA"/>
</dbReference>
<dbReference type="NCBIfam" id="TIGR01145">
    <property type="entry name" value="ATP_synt_delta"/>
    <property type="match status" value="1"/>
</dbReference>
<dbReference type="Pfam" id="PF00213">
    <property type="entry name" value="OSCP"/>
    <property type="match status" value="1"/>
</dbReference>
<sequence length="169" mass="19427">MTQKAINYAEVLCELNIDAAELSDMEAVVRENPELQEALTCPVVSREKKSEVIDKIFDGSKTTVKFLKVLCNNSDFDQFFEICREYRVLIKKKADVLLATLYYVTPPTETQKKGIEDFLKKEYKTSDVELTLEKKDSLIGGFIIKVGNKEYDWSLAGRCKRLTQRLVTR</sequence>
<comment type="subcellular location">
    <subcellularLocation>
        <location evidence="7">Cell membrane</location>
        <topology evidence="7">Peripheral membrane protein</topology>
    </subcellularLocation>
    <subcellularLocation>
        <location evidence="1">Membrane</location>
    </subcellularLocation>
</comment>
<dbReference type="Proteomes" id="UP000615234">
    <property type="component" value="Unassembled WGS sequence"/>
</dbReference>
<evidence type="ECO:0000256" key="2">
    <source>
        <dbReference type="ARBA" id="ARBA00022448"/>
    </source>
</evidence>
<reference evidence="8 9" key="1">
    <citation type="submission" date="2020-08" db="EMBL/GenBank/DDBJ databases">
        <title>Genome public.</title>
        <authorList>
            <person name="Liu C."/>
            <person name="Sun Q."/>
        </authorList>
    </citation>
    <scope>NUCLEOTIDE SEQUENCE [LARGE SCALE GENOMIC DNA]</scope>
    <source>
        <strain evidence="8 9">NSJ-10</strain>
    </source>
</reference>
<dbReference type="RefSeq" id="WP_021944441.1">
    <property type="nucleotide sequence ID" value="NZ_JACOOX010000001.1"/>
</dbReference>
<evidence type="ECO:0000256" key="7">
    <source>
        <dbReference type="HAMAP-Rule" id="MF_01416"/>
    </source>
</evidence>
<keyword evidence="4 7" id="KW-0406">Ion transport</keyword>
<dbReference type="AlphaFoldDB" id="A0A8I0DR27"/>
<accession>A0A8I0DR27</accession>
<dbReference type="GO" id="GO:0005886">
    <property type="term" value="C:plasma membrane"/>
    <property type="evidence" value="ECO:0007669"/>
    <property type="project" value="UniProtKB-SubCell"/>
</dbReference>
<evidence type="ECO:0000256" key="5">
    <source>
        <dbReference type="ARBA" id="ARBA00023136"/>
    </source>
</evidence>
<keyword evidence="9" id="KW-1185">Reference proteome</keyword>
<proteinExistence type="inferred from homology"/>
<dbReference type="EMBL" id="JACOOX010000001">
    <property type="protein sequence ID" value="MBC5661658.1"/>
    <property type="molecule type" value="Genomic_DNA"/>
</dbReference>
<evidence type="ECO:0000256" key="1">
    <source>
        <dbReference type="ARBA" id="ARBA00004370"/>
    </source>
</evidence>
<keyword evidence="2 7" id="KW-0813">Transport</keyword>
<dbReference type="HAMAP" id="MF_01416">
    <property type="entry name" value="ATP_synth_delta_bact"/>
    <property type="match status" value="1"/>
</dbReference>
<dbReference type="InterPro" id="IPR000711">
    <property type="entry name" value="ATPase_OSCP/dsu"/>
</dbReference>
<dbReference type="Gene3D" id="1.10.520.20">
    <property type="entry name" value="N-terminal domain of the delta subunit of the F1F0-ATP synthase"/>
    <property type="match status" value="1"/>
</dbReference>
<dbReference type="GO" id="GO:0045259">
    <property type="term" value="C:proton-transporting ATP synthase complex"/>
    <property type="evidence" value="ECO:0007669"/>
    <property type="project" value="UniProtKB-KW"/>
</dbReference>
<evidence type="ECO:0000256" key="6">
    <source>
        <dbReference type="ARBA" id="ARBA00023310"/>
    </source>
</evidence>
<dbReference type="GO" id="GO:0046933">
    <property type="term" value="F:proton-transporting ATP synthase activity, rotational mechanism"/>
    <property type="evidence" value="ECO:0007669"/>
    <property type="project" value="UniProtKB-UniRule"/>
</dbReference>
<protein>
    <recommendedName>
        <fullName evidence="7">ATP synthase subunit delta</fullName>
    </recommendedName>
    <alternativeName>
        <fullName evidence="7">ATP synthase F(1) sector subunit delta</fullName>
    </alternativeName>
    <alternativeName>
        <fullName evidence="7">F-type ATPase subunit delta</fullName>
        <shortName evidence="7">F-ATPase subunit delta</shortName>
    </alternativeName>
</protein>
<gene>
    <name evidence="7 8" type="primary">atpH</name>
    <name evidence="8" type="ORF">H8S09_01915</name>
</gene>
<comment type="caution">
    <text evidence="8">The sequence shown here is derived from an EMBL/GenBank/DDBJ whole genome shotgun (WGS) entry which is preliminary data.</text>
</comment>
<keyword evidence="7" id="KW-0139">CF(1)</keyword>
<comment type="similarity">
    <text evidence="7">Belongs to the ATPase delta chain family.</text>
</comment>
<keyword evidence="7" id="KW-1003">Cell membrane</keyword>
<evidence type="ECO:0000313" key="8">
    <source>
        <dbReference type="EMBL" id="MBC5661658.1"/>
    </source>
</evidence>
<evidence type="ECO:0000313" key="9">
    <source>
        <dbReference type="Proteomes" id="UP000615234"/>
    </source>
</evidence>
<dbReference type="SUPFAM" id="SSF47928">
    <property type="entry name" value="N-terminal domain of the delta subunit of the F1F0-ATP synthase"/>
    <property type="match status" value="1"/>
</dbReference>
<name>A0A8I0DR27_9FIRM</name>
<evidence type="ECO:0000256" key="3">
    <source>
        <dbReference type="ARBA" id="ARBA00022781"/>
    </source>
</evidence>
<comment type="function">
    <text evidence="7">This protein is part of the stalk that links CF(0) to CF(1). It either transmits conformational changes from CF(0) to CF(1) or is implicated in proton conduction.</text>
</comment>
<dbReference type="InterPro" id="IPR026015">
    <property type="entry name" value="ATP_synth_OSCP/delta_N_sf"/>
</dbReference>
<organism evidence="8 9">
    <name type="scientific">Coprococcus hominis</name>
    <name type="common">ex Liu et al. 2022</name>
    <dbReference type="NCBI Taxonomy" id="2763039"/>
    <lineage>
        <taxon>Bacteria</taxon>
        <taxon>Bacillati</taxon>
        <taxon>Bacillota</taxon>
        <taxon>Clostridia</taxon>
        <taxon>Lachnospirales</taxon>
        <taxon>Lachnospiraceae</taxon>
        <taxon>Coprococcus</taxon>
    </lineage>
</organism>